<protein>
    <submittedName>
        <fullName evidence="1">Uncharacterized protein</fullName>
    </submittedName>
</protein>
<sequence length="369" mass="41584">MPTLAVVRTPTLTRPLGQPWLQKRNALLAFTTWPDAQFPRPWVTSFRQLSGTTFQVGHDRNDANPGSPPLSSDSDLAKSWTIVDRLLPRERFGSSIFNTPLLLLLRLFYQATPFRCSTKSSLQSSTQSNTLQVLTGNAANQLSTPSITLSEASDVALSVNTRSWRENLLDSHYPIVHTCTLRSLTWIKSLSAPLSHEYIQFVLEDVDANQAHRLIVERDTYGDFVSIRSKLGAGITKRGVGQKTCVVGVSKPDEQHDLPLPLLSLSWTHLSARDRPSALELADIVAEVTQRHPKYNLGRAHCWWFCEAVFENMAAYRQSSGAPVLKHWPWAAYRYSYMVVGKNVLKRAALVHQAVRFSAEMDRDEQMIW</sequence>
<proteinExistence type="predicted"/>
<evidence type="ECO:0000313" key="1">
    <source>
        <dbReference type="EMBL" id="KAK3049457.1"/>
    </source>
</evidence>
<organism evidence="1 2">
    <name type="scientific">Extremus antarcticus</name>
    <dbReference type="NCBI Taxonomy" id="702011"/>
    <lineage>
        <taxon>Eukaryota</taxon>
        <taxon>Fungi</taxon>
        <taxon>Dikarya</taxon>
        <taxon>Ascomycota</taxon>
        <taxon>Pezizomycotina</taxon>
        <taxon>Dothideomycetes</taxon>
        <taxon>Dothideomycetidae</taxon>
        <taxon>Mycosphaerellales</taxon>
        <taxon>Extremaceae</taxon>
        <taxon>Extremus</taxon>
    </lineage>
</organism>
<gene>
    <name evidence="1" type="ORF">LTR09_009376</name>
</gene>
<evidence type="ECO:0000313" key="2">
    <source>
        <dbReference type="Proteomes" id="UP001271007"/>
    </source>
</evidence>
<dbReference type="EMBL" id="JAWDJX010000040">
    <property type="protein sequence ID" value="KAK3049457.1"/>
    <property type="molecule type" value="Genomic_DNA"/>
</dbReference>
<comment type="caution">
    <text evidence="1">The sequence shown here is derived from an EMBL/GenBank/DDBJ whole genome shotgun (WGS) entry which is preliminary data.</text>
</comment>
<reference evidence="1" key="1">
    <citation type="submission" date="2023-04" db="EMBL/GenBank/DDBJ databases">
        <title>Black Yeasts Isolated from many extreme environments.</title>
        <authorList>
            <person name="Coleine C."/>
            <person name="Stajich J.E."/>
            <person name="Selbmann L."/>
        </authorList>
    </citation>
    <scope>NUCLEOTIDE SEQUENCE</scope>
    <source>
        <strain evidence="1">CCFEE 5312</strain>
    </source>
</reference>
<keyword evidence="2" id="KW-1185">Reference proteome</keyword>
<dbReference type="AlphaFoldDB" id="A0AAJ0G6A8"/>
<dbReference type="Proteomes" id="UP001271007">
    <property type="component" value="Unassembled WGS sequence"/>
</dbReference>
<name>A0AAJ0G6A8_9PEZI</name>
<accession>A0AAJ0G6A8</accession>